<dbReference type="PANTHER" id="PTHR43054:SF1">
    <property type="entry name" value="SCYLLO-INOSITOL 2-DEHYDROGENASE (NADP(+)) IOLU"/>
    <property type="match status" value="1"/>
</dbReference>
<protein>
    <submittedName>
        <fullName evidence="3">Gfo/Idh/MocA family oxidoreductase</fullName>
    </submittedName>
</protein>
<reference evidence="3 4" key="1">
    <citation type="submission" date="2019-09" db="EMBL/GenBank/DDBJ databases">
        <title>Bacillus ochoae sp. nov., Paenibacillus whitsoniae sp. nov., Paenibacillus spiritus sp. nov. Isolated from the Mars Exploration Rover during spacecraft assembly.</title>
        <authorList>
            <person name="Seuylemezian A."/>
            <person name="Vaishampayan P."/>
        </authorList>
    </citation>
    <scope>NUCLEOTIDE SEQUENCE [LARGE SCALE GENOMIC DNA]</scope>
    <source>
        <strain evidence="3 4">MER_111</strain>
    </source>
</reference>
<evidence type="ECO:0000313" key="4">
    <source>
        <dbReference type="Proteomes" id="UP000367750"/>
    </source>
</evidence>
<dbReference type="InterPro" id="IPR000683">
    <property type="entry name" value="Gfo/Idh/MocA-like_OxRdtase_N"/>
</dbReference>
<proteinExistence type="predicted"/>
<dbReference type="GO" id="GO:0000166">
    <property type="term" value="F:nucleotide binding"/>
    <property type="evidence" value="ECO:0007669"/>
    <property type="project" value="InterPro"/>
</dbReference>
<sequence length="331" mass="36987">MRIRFGVIGTNWISDRFVQSALENEEFVLSAVYSRSEEKGRDFAEKYAGASIYTDLADMAASPEVDAVYIASPNSLHAQQAILCMNHGKHVLCEKPAASNSDELRAMIEAAERSGVTFMEAMKSTLMPNFGVVKDNLYKLGRIRRYCASYGQYSSRYDAYLQGNVMNAFRPEFSNGALMDLGIYCLYPMAVLFGRPDTVKAVGVMLGSGVDGEGSILMGYPDMDAVVSYSKITDSYLPAEIQGENGTMVIDKINQPYEVKIRYRDGSTEVLSHPQTFEPMYYEIQEFIRLIRQGERQSAVNSHACSLVVSEIMEEARKQIGLKYAADRWAE</sequence>
<dbReference type="PANTHER" id="PTHR43054">
    <property type="match status" value="1"/>
</dbReference>
<dbReference type="Gene3D" id="3.40.50.720">
    <property type="entry name" value="NAD(P)-binding Rossmann-like Domain"/>
    <property type="match status" value="1"/>
</dbReference>
<dbReference type="RefSeq" id="WP_150458208.1">
    <property type="nucleotide sequence ID" value="NZ_VYKK01000013.1"/>
</dbReference>
<dbReference type="SUPFAM" id="SSF55347">
    <property type="entry name" value="Glyceraldehyde-3-phosphate dehydrogenase-like, C-terminal domain"/>
    <property type="match status" value="1"/>
</dbReference>
<name>A0A5J5G9H4_9BACL</name>
<dbReference type="OrthoDB" id="9815825at2"/>
<dbReference type="EMBL" id="VYKK01000013">
    <property type="protein sequence ID" value="KAA9004746.1"/>
    <property type="molecule type" value="Genomic_DNA"/>
</dbReference>
<gene>
    <name evidence="3" type="ORF">F4V43_10525</name>
</gene>
<evidence type="ECO:0000259" key="1">
    <source>
        <dbReference type="Pfam" id="PF01408"/>
    </source>
</evidence>
<evidence type="ECO:0000313" key="3">
    <source>
        <dbReference type="EMBL" id="KAA9004746.1"/>
    </source>
</evidence>
<accession>A0A5J5G9H4</accession>
<evidence type="ECO:0000259" key="2">
    <source>
        <dbReference type="Pfam" id="PF22725"/>
    </source>
</evidence>
<dbReference type="Pfam" id="PF01408">
    <property type="entry name" value="GFO_IDH_MocA"/>
    <property type="match status" value="1"/>
</dbReference>
<dbReference type="InterPro" id="IPR055170">
    <property type="entry name" value="GFO_IDH_MocA-like_dom"/>
</dbReference>
<feature type="domain" description="Gfo/Idh/MocA-like oxidoreductase N-terminal" evidence="1">
    <location>
        <begin position="3"/>
        <end position="120"/>
    </location>
</feature>
<dbReference type="InterPro" id="IPR036291">
    <property type="entry name" value="NAD(P)-bd_dom_sf"/>
</dbReference>
<dbReference type="Proteomes" id="UP000367750">
    <property type="component" value="Unassembled WGS sequence"/>
</dbReference>
<dbReference type="AlphaFoldDB" id="A0A5J5G9H4"/>
<dbReference type="SUPFAM" id="SSF51735">
    <property type="entry name" value="NAD(P)-binding Rossmann-fold domains"/>
    <property type="match status" value="1"/>
</dbReference>
<comment type="caution">
    <text evidence="3">The sequence shown here is derived from an EMBL/GenBank/DDBJ whole genome shotgun (WGS) entry which is preliminary data.</text>
</comment>
<organism evidence="3 4">
    <name type="scientific">Paenibacillus spiritus</name>
    <dbReference type="NCBI Taxonomy" id="2496557"/>
    <lineage>
        <taxon>Bacteria</taxon>
        <taxon>Bacillati</taxon>
        <taxon>Bacillota</taxon>
        <taxon>Bacilli</taxon>
        <taxon>Bacillales</taxon>
        <taxon>Paenibacillaceae</taxon>
        <taxon>Paenibacillus</taxon>
    </lineage>
</organism>
<keyword evidence="4" id="KW-1185">Reference proteome</keyword>
<dbReference type="Pfam" id="PF22725">
    <property type="entry name" value="GFO_IDH_MocA_C3"/>
    <property type="match status" value="1"/>
</dbReference>
<feature type="domain" description="GFO/IDH/MocA-like oxidoreductase" evidence="2">
    <location>
        <begin position="139"/>
        <end position="248"/>
    </location>
</feature>
<dbReference type="Gene3D" id="3.30.360.10">
    <property type="entry name" value="Dihydrodipicolinate Reductase, domain 2"/>
    <property type="match status" value="1"/>
</dbReference>